<reference evidence="1" key="1">
    <citation type="submission" date="2022-07" db="EMBL/GenBank/DDBJ databases">
        <authorList>
            <person name="Trinca V."/>
            <person name="Uliana J.V.C."/>
            <person name="Torres T.T."/>
            <person name="Ward R.J."/>
            <person name="Monesi N."/>
        </authorList>
    </citation>
    <scope>NUCLEOTIDE SEQUENCE</scope>
    <source>
        <strain evidence="1">HSMRA1968</strain>
        <tissue evidence="1">Whole embryos</tissue>
    </source>
</reference>
<dbReference type="EMBL" id="WJQU01000003">
    <property type="protein sequence ID" value="KAJ6640185.1"/>
    <property type="molecule type" value="Genomic_DNA"/>
</dbReference>
<evidence type="ECO:0000313" key="1">
    <source>
        <dbReference type="EMBL" id="KAJ6640185.1"/>
    </source>
</evidence>
<evidence type="ECO:0000313" key="2">
    <source>
        <dbReference type="Proteomes" id="UP001151699"/>
    </source>
</evidence>
<sequence length="76" mass="9049">MLATMWLQFMWQPLDQRKCSTAWDFLYLILYRGFTQVRQIVLRAALKSDQFVPIRGSLEVSLRTDKVFFRKSAAIF</sequence>
<comment type="caution">
    <text evidence="1">The sequence shown here is derived from an EMBL/GenBank/DDBJ whole genome shotgun (WGS) entry which is preliminary data.</text>
</comment>
<gene>
    <name evidence="1" type="ORF">Bhyg_12934</name>
</gene>
<protein>
    <submittedName>
        <fullName evidence="1">Uncharacterized protein</fullName>
    </submittedName>
</protein>
<accession>A0A9Q0RZT9</accession>
<proteinExistence type="predicted"/>
<name>A0A9Q0RZT9_9DIPT</name>
<dbReference type="Proteomes" id="UP001151699">
    <property type="component" value="Chromosome X"/>
</dbReference>
<keyword evidence="2" id="KW-1185">Reference proteome</keyword>
<organism evidence="1 2">
    <name type="scientific">Pseudolycoriella hygida</name>
    <dbReference type="NCBI Taxonomy" id="35572"/>
    <lineage>
        <taxon>Eukaryota</taxon>
        <taxon>Metazoa</taxon>
        <taxon>Ecdysozoa</taxon>
        <taxon>Arthropoda</taxon>
        <taxon>Hexapoda</taxon>
        <taxon>Insecta</taxon>
        <taxon>Pterygota</taxon>
        <taxon>Neoptera</taxon>
        <taxon>Endopterygota</taxon>
        <taxon>Diptera</taxon>
        <taxon>Nematocera</taxon>
        <taxon>Sciaroidea</taxon>
        <taxon>Sciaridae</taxon>
        <taxon>Pseudolycoriella</taxon>
    </lineage>
</organism>
<dbReference type="AlphaFoldDB" id="A0A9Q0RZT9"/>